<evidence type="ECO:0000256" key="2">
    <source>
        <dbReference type="ARBA" id="ARBA00022643"/>
    </source>
</evidence>
<dbReference type="Pfam" id="PF03358">
    <property type="entry name" value="FMN_red"/>
    <property type="match status" value="1"/>
</dbReference>
<dbReference type="InterPro" id="IPR029039">
    <property type="entry name" value="Flavoprotein-like_sf"/>
</dbReference>
<keyword evidence="1" id="KW-0285">Flavoprotein</keyword>
<evidence type="ECO:0000259" key="3">
    <source>
        <dbReference type="Pfam" id="PF03358"/>
    </source>
</evidence>
<dbReference type="Gene3D" id="3.40.50.360">
    <property type="match status" value="1"/>
</dbReference>
<feature type="domain" description="NADPH-dependent FMN reductase-like" evidence="3">
    <location>
        <begin position="1"/>
        <end position="158"/>
    </location>
</feature>
<protein>
    <submittedName>
        <fullName evidence="4">Iron-sulfur flavoprotein</fullName>
    </submittedName>
</protein>
<accession>A0A0W8FBK4</accession>
<name>A0A0W8FBK4_9ZZZZ</name>
<sequence>MKVVAFNGSPRKDGNTATLLAAVLRELESQGIETELVHLIGPLAGCKACFKCKEKKNGRCIQDKDMINQCIQKMAAADGIIIGSPTYFADLTPETKALIDRAGFVAMANGYMFKRKVGAAVVAVRRAGAIHVFDSINHLFLISQMIIAGSSYWNIGMGFAEKDVERDEEGLATMRTLGQNMGWLLKKIATE</sequence>
<proteinExistence type="predicted"/>
<comment type="caution">
    <text evidence="4">The sequence shown here is derived from an EMBL/GenBank/DDBJ whole genome shotgun (WGS) entry which is preliminary data.</text>
</comment>
<dbReference type="InterPro" id="IPR005025">
    <property type="entry name" value="FMN_Rdtase-like_dom"/>
</dbReference>
<reference evidence="4" key="1">
    <citation type="journal article" date="2015" name="Proc. Natl. Acad. Sci. U.S.A.">
        <title>Networks of energetic and metabolic interactions define dynamics in microbial communities.</title>
        <authorList>
            <person name="Embree M."/>
            <person name="Liu J.K."/>
            <person name="Al-Bassam M.M."/>
            <person name="Zengler K."/>
        </authorList>
    </citation>
    <scope>NUCLEOTIDE SEQUENCE</scope>
</reference>
<dbReference type="AlphaFoldDB" id="A0A0W8FBK4"/>
<dbReference type="InterPro" id="IPR051796">
    <property type="entry name" value="ISF_SsuE-like"/>
</dbReference>
<evidence type="ECO:0000313" key="4">
    <source>
        <dbReference type="EMBL" id="KUG18256.1"/>
    </source>
</evidence>
<evidence type="ECO:0000256" key="1">
    <source>
        <dbReference type="ARBA" id="ARBA00022630"/>
    </source>
</evidence>
<dbReference type="PANTHER" id="PTHR43278:SF4">
    <property type="entry name" value="NAD(P)H-DEPENDENT FMN-CONTAINING OXIDOREDUCTASE YWQN-RELATED"/>
    <property type="match status" value="1"/>
</dbReference>
<dbReference type="PANTHER" id="PTHR43278">
    <property type="entry name" value="NAD(P)H-DEPENDENT FMN-CONTAINING OXIDOREDUCTASE YWQN-RELATED"/>
    <property type="match status" value="1"/>
</dbReference>
<dbReference type="GO" id="GO:0016491">
    <property type="term" value="F:oxidoreductase activity"/>
    <property type="evidence" value="ECO:0007669"/>
    <property type="project" value="InterPro"/>
</dbReference>
<dbReference type="SUPFAM" id="SSF52218">
    <property type="entry name" value="Flavoproteins"/>
    <property type="match status" value="1"/>
</dbReference>
<dbReference type="EMBL" id="LNQE01001392">
    <property type="protein sequence ID" value="KUG18256.1"/>
    <property type="molecule type" value="Genomic_DNA"/>
</dbReference>
<gene>
    <name evidence="4" type="ORF">ASZ90_012039</name>
</gene>
<keyword evidence="2" id="KW-0288">FMN</keyword>
<organism evidence="4">
    <name type="scientific">hydrocarbon metagenome</name>
    <dbReference type="NCBI Taxonomy" id="938273"/>
    <lineage>
        <taxon>unclassified sequences</taxon>
        <taxon>metagenomes</taxon>
        <taxon>ecological metagenomes</taxon>
    </lineage>
</organism>